<keyword evidence="4 7" id="KW-0812">Transmembrane</keyword>
<dbReference type="GO" id="GO:0005886">
    <property type="term" value="C:plasma membrane"/>
    <property type="evidence" value="ECO:0007669"/>
    <property type="project" value="UniProtKB-SubCell"/>
</dbReference>
<evidence type="ECO:0000256" key="3">
    <source>
        <dbReference type="ARBA" id="ARBA00022475"/>
    </source>
</evidence>
<feature type="transmembrane region" description="Helical" evidence="7">
    <location>
        <begin position="72"/>
        <end position="90"/>
    </location>
</feature>
<feature type="transmembrane region" description="Helical" evidence="7">
    <location>
        <begin position="102"/>
        <end position="123"/>
    </location>
</feature>
<comment type="subcellular location">
    <subcellularLocation>
        <location evidence="1">Cell membrane</location>
        <topology evidence="1">Multi-pass membrane protein</topology>
    </subcellularLocation>
</comment>
<protein>
    <submittedName>
        <fullName evidence="8">DoxX family protein</fullName>
    </submittedName>
</protein>
<dbReference type="PANTHER" id="PTHR33452">
    <property type="entry name" value="OXIDOREDUCTASE CATD-RELATED"/>
    <property type="match status" value="1"/>
</dbReference>
<dbReference type="RefSeq" id="WP_244379823.1">
    <property type="nucleotide sequence ID" value="NZ_CP083239.1"/>
</dbReference>
<dbReference type="EMBL" id="CP083239">
    <property type="protein sequence ID" value="UOK72041.1"/>
    <property type="molecule type" value="Genomic_DNA"/>
</dbReference>
<feature type="transmembrane region" description="Helical" evidence="7">
    <location>
        <begin position="44"/>
        <end position="65"/>
    </location>
</feature>
<comment type="similarity">
    <text evidence="2">Belongs to the DoxX family.</text>
</comment>
<dbReference type="InterPro" id="IPR032808">
    <property type="entry name" value="DoxX"/>
</dbReference>
<accession>A0A9E6ZUN7</accession>
<evidence type="ECO:0000313" key="8">
    <source>
        <dbReference type="EMBL" id="UOK72041.1"/>
    </source>
</evidence>
<evidence type="ECO:0000313" key="9">
    <source>
        <dbReference type="Proteomes" id="UP000831684"/>
    </source>
</evidence>
<gene>
    <name evidence="8" type="ORF">K9D25_04805</name>
</gene>
<evidence type="ECO:0000256" key="5">
    <source>
        <dbReference type="ARBA" id="ARBA00022989"/>
    </source>
</evidence>
<name>A0A9E6ZUN7_9HYPH</name>
<dbReference type="PANTHER" id="PTHR33452:SF4">
    <property type="entry name" value="BLL4328 PROTEIN"/>
    <property type="match status" value="1"/>
</dbReference>
<evidence type="ECO:0000256" key="1">
    <source>
        <dbReference type="ARBA" id="ARBA00004651"/>
    </source>
</evidence>
<dbReference type="InterPro" id="IPR051907">
    <property type="entry name" value="DoxX-like_oxidoreductase"/>
</dbReference>
<dbReference type="KEGG" id="apol:K9D25_04805"/>
<keyword evidence="6 7" id="KW-0472">Membrane</keyword>
<reference evidence="8" key="1">
    <citation type="submission" date="2021-09" db="EMBL/GenBank/DDBJ databases">
        <title>Network and meta-omics reveal the key degrader and cooperation patterns in an efficient 1,4-dioxane-degrading microbial community.</title>
        <authorList>
            <person name="Dai C."/>
        </authorList>
    </citation>
    <scope>NUCLEOTIDE SEQUENCE</scope>
    <source>
        <strain evidence="8">ZM13</strain>
    </source>
</reference>
<evidence type="ECO:0000256" key="2">
    <source>
        <dbReference type="ARBA" id="ARBA00006679"/>
    </source>
</evidence>
<evidence type="ECO:0000256" key="7">
    <source>
        <dbReference type="SAM" id="Phobius"/>
    </source>
</evidence>
<evidence type="ECO:0000256" key="4">
    <source>
        <dbReference type="ARBA" id="ARBA00022692"/>
    </source>
</evidence>
<evidence type="ECO:0000256" key="6">
    <source>
        <dbReference type="ARBA" id="ARBA00023136"/>
    </source>
</evidence>
<dbReference type="Pfam" id="PF07681">
    <property type="entry name" value="DoxX"/>
    <property type="match status" value="1"/>
</dbReference>
<keyword evidence="3" id="KW-1003">Cell membrane</keyword>
<sequence>MNTTLTRLAPHILSLLRIMAALLLLQHGTTKVLGFPATQMSGISLTSMPGIAGIIELVGGALLLIGLFSRPVAFILSGMTAVAYFLVHAPKDFYPILNGGELAALYCFVFFYLTFAGPGPWSVDALRGGERG</sequence>
<dbReference type="AlphaFoldDB" id="A0A9E6ZUN7"/>
<organism evidence="8 9">
    <name type="scientific">Ancylobacter polymorphus</name>
    <dbReference type="NCBI Taxonomy" id="223390"/>
    <lineage>
        <taxon>Bacteria</taxon>
        <taxon>Pseudomonadati</taxon>
        <taxon>Pseudomonadota</taxon>
        <taxon>Alphaproteobacteria</taxon>
        <taxon>Hyphomicrobiales</taxon>
        <taxon>Xanthobacteraceae</taxon>
        <taxon>Ancylobacter</taxon>
    </lineage>
</organism>
<dbReference type="Proteomes" id="UP000831684">
    <property type="component" value="Chromosome"/>
</dbReference>
<keyword evidence="5 7" id="KW-1133">Transmembrane helix</keyword>
<proteinExistence type="inferred from homology"/>